<keyword evidence="4" id="KW-1185">Reference proteome</keyword>
<dbReference type="Proteomes" id="UP001557470">
    <property type="component" value="Unassembled WGS sequence"/>
</dbReference>
<reference evidence="3 4" key="1">
    <citation type="submission" date="2024-06" db="EMBL/GenBank/DDBJ databases">
        <authorList>
            <person name="Pan Q."/>
            <person name="Wen M."/>
            <person name="Jouanno E."/>
            <person name="Zahm M."/>
            <person name="Klopp C."/>
            <person name="Cabau C."/>
            <person name="Louis A."/>
            <person name="Berthelot C."/>
            <person name="Parey E."/>
            <person name="Roest Crollius H."/>
            <person name="Montfort J."/>
            <person name="Robinson-Rechavi M."/>
            <person name="Bouchez O."/>
            <person name="Lampietro C."/>
            <person name="Lopez Roques C."/>
            <person name="Donnadieu C."/>
            <person name="Postlethwait J."/>
            <person name="Bobe J."/>
            <person name="Verreycken H."/>
            <person name="Guiguen Y."/>
        </authorList>
    </citation>
    <scope>NUCLEOTIDE SEQUENCE [LARGE SCALE GENOMIC DNA]</scope>
    <source>
        <strain evidence="3">Up_M1</strain>
        <tissue evidence="3">Testis</tissue>
    </source>
</reference>
<evidence type="ECO:0000313" key="4">
    <source>
        <dbReference type="Proteomes" id="UP001557470"/>
    </source>
</evidence>
<sequence>MAEKMSFLTIPDRKGLFKNEGSPIRAQCDEGQSNSDEEYEESEETNMRLIPRCSPIPRKRGQSIYDETEEYMKIKDAIPSRRVSFADTLGGDLAHVKEFEQFYSDEEGDARLEEEEAKYRPKTSEPTYRLSPEWTMPTTITLTKAVHTNKVEVESVSTIEGEPLAFTVIIRVLNISFIKTVCVRSTMDNWKTYFDCPAEYLQGDGETDKFSFKLSFCPPYLYHGARIEFVVRYETPDGDYWANNSQMNYAVTLIVSYEDNVAQAKTSDMPYRRSILKTESSYRMDDSDYFEQFTEKNEDEAATKTLAEMKPTHVCPDVLQPELDLETAEDSHSSLPANLDLLSADGSLPCTTVSLGKQSPIVSSTSTTNALISRPVATQANIMTAKPEPSQELVCDLPIPDCEIPNMDPEQDHLSKDTLEHVRPPPALKSPLHISIDEASETAPTQTIAEGPGGEEEEGGNSREEPKDSTRLWLSPSVPTVEVEHSDEQLGGTSTWNCAQPYPCHMDIEANRSSPEDVLYQKVHLAKLDILRKEEDVMEEVLKQGSKVEEEVLRQEAQIETDEEKQKSFTIQELITTSSSNLNPPSQPAPCKLGTSEDGRKSQFQTSGTSPPLSEEKQQTTMDDGLSRGGVVLVMEAVGSPTREVPGRW</sequence>
<feature type="domain" description="CBM21" evidence="2">
    <location>
        <begin position="145"/>
        <end position="252"/>
    </location>
</feature>
<accession>A0ABD0Y556</accession>
<dbReference type="Gene3D" id="2.60.40.2440">
    <property type="entry name" value="Carbohydrate binding type-21 domain"/>
    <property type="match status" value="1"/>
</dbReference>
<dbReference type="AlphaFoldDB" id="A0ABD0Y556"/>
<dbReference type="PANTHER" id="PTHR12307:SF40">
    <property type="entry name" value="PROTEIN PHOSPHATASE 1 REGULATORY SUBUNIT 3F"/>
    <property type="match status" value="1"/>
</dbReference>
<dbReference type="EMBL" id="JAGEUA010000001">
    <property type="protein sequence ID" value="KAL1021001.1"/>
    <property type="molecule type" value="Genomic_DNA"/>
</dbReference>
<evidence type="ECO:0000256" key="1">
    <source>
        <dbReference type="SAM" id="MobiDB-lite"/>
    </source>
</evidence>
<evidence type="ECO:0000313" key="3">
    <source>
        <dbReference type="EMBL" id="KAL1021001.1"/>
    </source>
</evidence>
<comment type="caution">
    <text evidence="3">The sequence shown here is derived from an EMBL/GenBank/DDBJ whole genome shotgun (WGS) entry which is preliminary data.</text>
</comment>
<feature type="region of interest" description="Disordered" evidence="1">
    <location>
        <begin position="18"/>
        <end position="47"/>
    </location>
</feature>
<feature type="region of interest" description="Disordered" evidence="1">
    <location>
        <begin position="576"/>
        <end position="629"/>
    </location>
</feature>
<evidence type="ECO:0000259" key="2">
    <source>
        <dbReference type="PROSITE" id="PS51159"/>
    </source>
</evidence>
<proteinExistence type="predicted"/>
<dbReference type="InterPro" id="IPR050782">
    <property type="entry name" value="PP1_regulatory_subunit_3"/>
</dbReference>
<dbReference type="InterPro" id="IPR005036">
    <property type="entry name" value="CBM21_dom"/>
</dbReference>
<dbReference type="PANTHER" id="PTHR12307">
    <property type="entry name" value="PROTEIN PHOSPHATASE 1 REGULATORY SUBUNIT"/>
    <property type="match status" value="1"/>
</dbReference>
<dbReference type="Pfam" id="PF03370">
    <property type="entry name" value="CBM_21"/>
    <property type="match status" value="1"/>
</dbReference>
<organism evidence="3 4">
    <name type="scientific">Umbra pygmaea</name>
    <name type="common">Eastern mudminnow</name>
    <dbReference type="NCBI Taxonomy" id="75934"/>
    <lineage>
        <taxon>Eukaryota</taxon>
        <taxon>Metazoa</taxon>
        <taxon>Chordata</taxon>
        <taxon>Craniata</taxon>
        <taxon>Vertebrata</taxon>
        <taxon>Euteleostomi</taxon>
        <taxon>Actinopterygii</taxon>
        <taxon>Neopterygii</taxon>
        <taxon>Teleostei</taxon>
        <taxon>Protacanthopterygii</taxon>
        <taxon>Esociformes</taxon>
        <taxon>Umbridae</taxon>
        <taxon>Umbra</taxon>
    </lineage>
</organism>
<feature type="compositionally biased region" description="Acidic residues" evidence="1">
    <location>
        <begin position="35"/>
        <end position="44"/>
    </location>
</feature>
<gene>
    <name evidence="3" type="ORF">UPYG_G00007450</name>
</gene>
<protein>
    <recommendedName>
        <fullName evidence="2">CBM21 domain-containing protein</fullName>
    </recommendedName>
</protein>
<dbReference type="InterPro" id="IPR038175">
    <property type="entry name" value="CBM21_dom_sf"/>
</dbReference>
<feature type="region of interest" description="Disordered" evidence="1">
    <location>
        <begin position="441"/>
        <end position="494"/>
    </location>
</feature>
<name>A0ABD0Y556_UMBPY</name>
<dbReference type="PROSITE" id="PS51159">
    <property type="entry name" value="CBM21"/>
    <property type="match status" value="1"/>
</dbReference>
<feature type="compositionally biased region" description="Basic and acidic residues" evidence="1">
    <location>
        <begin position="460"/>
        <end position="470"/>
    </location>
</feature>
<feature type="compositionally biased region" description="Polar residues" evidence="1">
    <location>
        <begin position="602"/>
        <end position="612"/>
    </location>
</feature>